<dbReference type="AlphaFoldDB" id="A0A1H1V9D6"/>
<dbReference type="EMBL" id="LT629736">
    <property type="protein sequence ID" value="SDS81240.1"/>
    <property type="molecule type" value="Genomic_DNA"/>
</dbReference>
<organism evidence="2 3">
    <name type="scientific">Halopseudomonas xinjiangensis</name>
    <dbReference type="NCBI Taxonomy" id="487184"/>
    <lineage>
        <taxon>Bacteria</taxon>
        <taxon>Pseudomonadati</taxon>
        <taxon>Pseudomonadota</taxon>
        <taxon>Gammaproteobacteria</taxon>
        <taxon>Pseudomonadales</taxon>
        <taxon>Pseudomonadaceae</taxon>
        <taxon>Halopseudomonas</taxon>
    </lineage>
</organism>
<gene>
    <name evidence="2" type="ORF">SAMN05216421_2244</name>
</gene>
<evidence type="ECO:0000313" key="3">
    <source>
        <dbReference type="Proteomes" id="UP000243207"/>
    </source>
</evidence>
<evidence type="ECO:0000313" key="2">
    <source>
        <dbReference type="EMBL" id="SDS81240.1"/>
    </source>
</evidence>
<proteinExistence type="predicted"/>
<feature type="transmembrane region" description="Helical" evidence="1">
    <location>
        <begin position="110"/>
        <end position="133"/>
    </location>
</feature>
<evidence type="ECO:0000256" key="1">
    <source>
        <dbReference type="SAM" id="Phobius"/>
    </source>
</evidence>
<name>A0A1H1V9D6_9GAMM</name>
<sequence>MRWILTFIAGFLAVLCFHQPALGLLHSAGVVPFAPFSLAPTRPLGVPSVVSGAFFGGLWALALVLFLDRVGRSWVWLKAALFGGIALTVVALLIVFPLKGIGFDVDKLPGRFMIGFILNACWGVGTLVFLRVFGR</sequence>
<dbReference type="OrthoDB" id="7062791at2"/>
<accession>A0A1H1V9D6</accession>
<feature type="transmembrane region" description="Helical" evidence="1">
    <location>
        <begin position="49"/>
        <end position="67"/>
    </location>
</feature>
<keyword evidence="1" id="KW-1133">Transmembrane helix</keyword>
<dbReference type="Proteomes" id="UP000243207">
    <property type="component" value="Chromosome I"/>
</dbReference>
<feature type="transmembrane region" description="Helical" evidence="1">
    <location>
        <begin position="79"/>
        <end position="98"/>
    </location>
</feature>
<keyword evidence="1" id="KW-0812">Transmembrane</keyword>
<keyword evidence="1" id="KW-0472">Membrane</keyword>
<dbReference type="RefSeq" id="WP_093394617.1">
    <property type="nucleotide sequence ID" value="NZ_LT629736.1"/>
</dbReference>
<keyword evidence="3" id="KW-1185">Reference proteome</keyword>
<protein>
    <submittedName>
        <fullName evidence="2">Uncharacterized protein</fullName>
    </submittedName>
</protein>
<reference evidence="3" key="1">
    <citation type="submission" date="2016-10" db="EMBL/GenBank/DDBJ databases">
        <authorList>
            <person name="Varghese N."/>
            <person name="Submissions S."/>
        </authorList>
    </citation>
    <scope>NUCLEOTIDE SEQUENCE [LARGE SCALE GENOMIC DNA]</scope>
    <source>
        <strain evidence="3">NRRL B-51270</strain>
    </source>
</reference>
<dbReference type="STRING" id="487184.SAMN05216421_2244"/>